<proteinExistence type="inferred from homology"/>
<evidence type="ECO:0000256" key="5">
    <source>
        <dbReference type="ARBA" id="ARBA00023284"/>
    </source>
</evidence>
<dbReference type="OrthoDB" id="9799347at2"/>
<dbReference type="PANTHER" id="PTHR42852:SF6">
    <property type="entry name" value="THIOL:DISULFIDE INTERCHANGE PROTEIN DSBE"/>
    <property type="match status" value="1"/>
</dbReference>
<dbReference type="GO" id="GO:0030288">
    <property type="term" value="C:outer membrane-bounded periplasmic space"/>
    <property type="evidence" value="ECO:0007669"/>
    <property type="project" value="InterPro"/>
</dbReference>
<dbReference type="SUPFAM" id="SSF52833">
    <property type="entry name" value="Thioredoxin-like"/>
    <property type="match status" value="1"/>
</dbReference>
<comment type="similarity">
    <text evidence="2">Belongs to the thioredoxin family. DsbE subfamily.</text>
</comment>
<keyword evidence="6" id="KW-1133">Transmembrane helix</keyword>
<dbReference type="STRING" id="1192868.GCA_000304395_01083"/>
<keyword evidence="6" id="KW-0472">Membrane</keyword>
<dbReference type="GO" id="GO:0015036">
    <property type="term" value="F:disulfide oxidoreductase activity"/>
    <property type="evidence" value="ECO:0007669"/>
    <property type="project" value="InterPro"/>
</dbReference>
<keyword evidence="4" id="KW-1015">Disulfide bond</keyword>
<keyword evidence="5" id="KW-0676">Redox-active center</keyword>
<dbReference type="NCBIfam" id="TIGR00385">
    <property type="entry name" value="dsbE"/>
    <property type="match status" value="1"/>
</dbReference>
<dbReference type="Gene3D" id="3.40.30.10">
    <property type="entry name" value="Glutaredoxin"/>
    <property type="match status" value="1"/>
</dbReference>
<evidence type="ECO:0000313" key="8">
    <source>
        <dbReference type="EMBL" id="PWJ74828.1"/>
    </source>
</evidence>
<evidence type="ECO:0000256" key="6">
    <source>
        <dbReference type="SAM" id="Phobius"/>
    </source>
</evidence>
<dbReference type="InterPro" id="IPR013740">
    <property type="entry name" value="Redoxin"/>
</dbReference>
<gene>
    <name evidence="8" type="ORF">C7441_12222</name>
</gene>
<dbReference type="PANTHER" id="PTHR42852">
    <property type="entry name" value="THIOL:DISULFIDE INTERCHANGE PROTEIN DSBE"/>
    <property type="match status" value="1"/>
</dbReference>
<evidence type="ECO:0000259" key="7">
    <source>
        <dbReference type="PROSITE" id="PS51352"/>
    </source>
</evidence>
<dbReference type="InterPro" id="IPR036249">
    <property type="entry name" value="Thioredoxin-like_sf"/>
</dbReference>
<dbReference type="InterPro" id="IPR050553">
    <property type="entry name" value="Thioredoxin_ResA/DsbE_sf"/>
</dbReference>
<name>A0A316BQ23_PSESE</name>
<dbReference type="CDD" id="cd03010">
    <property type="entry name" value="TlpA_like_DsbE"/>
    <property type="match status" value="1"/>
</dbReference>
<keyword evidence="3" id="KW-0201">Cytochrome c-type biogenesis</keyword>
<accession>A0A316BQ23</accession>
<dbReference type="InterPro" id="IPR004799">
    <property type="entry name" value="Periplasmic_diS_OxRdtase_DsbE"/>
</dbReference>
<dbReference type="Proteomes" id="UP000245396">
    <property type="component" value="Unassembled WGS sequence"/>
</dbReference>
<dbReference type="PROSITE" id="PS51352">
    <property type="entry name" value="THIOREDOXIN_2"/>
    <property type="match status" value="1"/>
</dbReference>
<feature type="transmembrane region" description="Helical" evidence="6">
    <location>
        <begin position="15"/>
        <end position="36"/>
    </location>
</feature>
<dbReference type="EMBL" id="QGGG01000022">
    <property type="protein sequence ID" value="PWJ74828.1"/>
    <property type="molecule type" value="Genomic_DNA"/>
</dbReference>
<keyword evidence="9" id="KW-1185">Reference proteome</keyword>
<reference evidence="8 9" key="1">
    <citation type="submission" date="2018-05" db="EMBL/GenBank/DDBJ databases">
        <title>Genomic Encyclopedia of Type Strains, Phase IV (KMG-IV): sequencing the most valuable type-strain genomes for metagenomic binning, comparative biology and taxonomic classification.</title>
        <authorList>
            <person name="Goeker M."/>
        </authorList>
    </citation>
    <scope>NUCLEOTIDE SEQUENCE [LARGE SCALE GENOMIC DNA]</scope>
    <source>
        <strain evidence="8 9">DSM 6986</strain>
    </source>
</reference>
<organism evidence="8 9">
    <name type="scientific">Pseudaminobacter salicylatoxidans</name>
    <dbReference type="NCBI Taxonomy" id="93369"/>
    <lineage>
        <taxon>Bacteria</taxon>
        <taxon>Pseudomonadati</taxon>
        <taxon>Pseudomonadota</taxon>
        <taxon>Alphaproteobacteria</taxon>
        <taxon>Hyphomicrobiales</taxon>
        <taxon>Phyllobacteriaceae</taxon>
        <taxon>Pseudaminobacter</taxon>
    </lineage>
</organism>
<dbReference type="InterPro" id="IPR017937">
    <property type="entry name" value="Thioredoxin_CS"/>
</dbReference>
<protein>
    <submittedName>
        <fullName evidence="8">Cytochrome c biogenesis protein CcmG/thiol:disulfide interchange protein DsbE</fullName>
    </submittedName>
</protein>
<evidence type="ECO:0000256" key="2">
    <source>
        <dbReference type="ARBA" id="ARBA00007758"/>
    </source>
</evidence>
<dbReference type="Pfam" id="PF08534">
    <property type="entry name" value="Redoxin"/>
    <property type="match status" value="1"/>
</dbReference>
<dbReference type="GO" id="GO:0017004">
    <property type="term" value="P:cytochrome complex assembly"/>
    <property type="evidence" value="ECO:0007669"/>
    <property type="project" value="UniProtKB-KW"/>
</dbReference>
<dbReference type="AlphaFoldDB" id="A0A316BQ23"/>
<evidence type="ECO:0000256" key="3">
    <source>
        <dbReference type="ARBA" id="ARBA00022748"/>
    </source>
</evidence>
<dbReference type="RefSeq" id="WP_109614664.1">
    <property type="nucleotide sequence ID" value="NZ_QGGG01000022.1"/>
</dbReference>
<dbReference type="PROSITE" id="PS00194">
    <property type="entry name" value="THIOREDOXIN_1"/>
    <property type="match status" value="1"/>
</dbReference>
<feature type="domain" description="Thioredoxin" evidence="7">
    <location>
        <begin position="47"/>
        <end position="190"/>
    </location>
</feature>
<dbReference type="InterPro" id="IPR013766">
    <property type="entry name" value="Thioredoxin_domain"/>
</dbReference>
<comment type="subcellular location">
    <subcellularLocation>
        <location evidence="1">Cell envelope</location>
    </subcellularLocation>
</comment>
<evidence type="ECO:0000256" key="4">
    <source>
        <dbReference type="ARBA" id="ARBA00023157"/>
    </source>
</evidence>
<keyword evidence="6" id="KW-0812">Transmembrane</keyword>
<evidence type="ECO:0000313" key="9">
    <source>
        <dbReference type="Proteomes" id="UP000245396"/>
    </source>
</evidence>
<comment type="caution">
    <text evidence="8">The sequence shown here is derived from an EMBL/GenBank/DDBJ whole genome shotgun (WGS) entry which is preliminary data.</text>
</comment>
<sequence>MSVETQEPKPPRRRLLLLLPLVIFLVLAGIFLTQLMSGRDVSAIPSALIGHTAPETKLPPLEGISLPGIDSANFAGKVTLVNVFASWCAPCREEHPVFMALSQDKRFDIVGLNYKDKPENARRFLGDLGNPYHAVGVDENGRAAIDWGVYGVPETFVIGRDGKIAYKHVGPLSPESARSVLLPEVEKALAAPTS</sequence>
<evidence type="ECO:0000256" key="1">
    <source>
        <dbReference type="ARBA" id="ARBA00004196"/>
    </source>
</evidence>